<accession>A0A9Q0BB25</accession>
<reference evidence="2" key="1">
    <citation type="journal article" date="2021" name="J Fungi (Basel)">
        <title>Genomic and Metabolomic Analyses of the Marine Fungus Emericellopsis cladophorae: Insights into Saltwater Adaptability Mechanisms and Its Biosynthetic Potential.</title>
        <authorList>
            <person name="Goncalves M.F.M."/>
            <person name="Hilario S."/>
            <person name="Van de Peer Y."/>
            <person name="Esteves A.C."/>
            <person name="Alves A."/>
        </authorList>
    </citation>
    <scope>NUCLEOTIDE SEQUENCE</scope>
    <source>
        <strain evidence="2">MUM 19.33</strain>
    </source>
</reference>
<dbReference type="RefSeq" id="XP_051358460.1">
    <property type="nucleotide sequence ID" value="XM_051510661.1"/>
</dbReference>
<comment type="caution">
    <text evidence="2">The sequence shown here is derived from an EMBL/GenBank/DDBJ whole genome shotgun (WGS) entry which is preliminary data.</text>
</comment>
<sequence>MGINKHVSTVRHATLSRRWNKRREFNPNEIYGPGIDLNQIEICDDEHWSFTWSDSEGALSNQAPPSQLAATSPALLQTPTRV</sequence>
<dbReference type="Proteomes" id="UP001055219">
    <property type="component" value="Unassembled WGS sequence"/>
</dbReference>
<proteinExistence type="predicted"/>
<dbReference type="OrthoDB" id="10538045at2759"/>
<reference evidence="2" key="2">
    <citation type="submission" date="2022-07" db="EMBL/GenBank/DDBJ databases">
        <authorList>
            <person name="Goncalves M.F.M."/>
            <person name="Hilario S."/>
            <person name="Van De Peer Y."/>
            <person name="Esteves A.C."/>
            <person name="Alves A."/>
        </authorList>
    </citation>
    <scope>NUCLEOTIDE SEQUENCE</scope>
    <source>
        <strain evidence="2">MUM 19.33</strain>
    </source>
</reference>
<dbReference type="EMBL" id="JAGIXG020000158">
    <property type="protein sequence ID" value="KAI6777604.1"/>
    <property type="molecule type" value="Genomic_DNA"/>
</dbReference>
<name>A0A9Q0BB25_9HYPO</name>
<evidence type="ECO:0000313" key="3">
    <source>
        <dbReference type="Proteomes" id="UP001055219"/>
    </source>
</evidence>
<keyword evidence="3" id="KW-1185">Reference proteome</keyword>
<dbReference type="GeneID" id="75829255"/>
<evidence type="ECO:0000313" key="2">
    <source>
        <dbReference type="EMBL" id="KAI6777604.1"/>
    </source>
</evidence>
<gene>
    <name evidence="2" type="ORF">J7T54_002747</name>
</gene>
<protein>
    <submittedName>
        <fullName evidence="2">Ribonuclease H</fullName>
    </submittedName>
</protein>
<evidence type="ECO:0000256" key="1">
    <source>
        <dbReference type="SAM" id="MobiDB-lite"/>
    </source>
</evidence>
<feature type="region of interest" description="Disordered" evidence="1">
    <location>
        <begin position="55"/>
        <end position="82"/>
    </location>
</feature>
<organism evidence="2 3">
    <name type="scientific">Emericellopsis cladophorae</name>
    <dbReference type="NCBI Taxonomy" id="2686198"/>
    <lineage>
        <taxon>Eukaryota</taxon>
        <taxon>Fungi</taxon>
        <taxon>Dikarya</taxon>
        <taxon>Ascomycota</taxon>
        <taxon>Pezizomycotina</taxon>
        <taxon>Sordariomycetes</taxon>
        <taxon>Hypocreomycetidae</taxon>
        <taxon>Hypocreales</taxon>
        <taxon>Bionectriaceae</taxon>
        <taxon>Emericellopsis</taxon>
    </lineage>
</organism>
<dbReference type="AlphaFoldDB" id="A0A9Q0BB25"/>